<keyword evidence="1" id="KW-0732">Signal</keyword>
<accession>F9U5I2</accession>
<dbReference type="eggNOG" id="ENOG50332PU">
    <property type="taxonomic scope" value="Bacteria"/>
</dbReference>
<gene>
    <name evidence="2" type="ORF">ThimaDRAFT_0183</name>
</gene>
<dbReference type="EMBL" id="AFWV01000001">
    <property type="protein sequence ID" value="EGV20405.1"/>
    <property type="molecule type" value="Genomic_DNA"/>
</dbReference>
<evidence type="ECO:0000313" key="3">
    <source>
        <dbReference type="Proteomes" id="UP000005459"/>
    </source>
</evidence>
<dbReference type="STRING" id="768671.ThimaDRAFT_0183"/>
<dbReference type="PATRIC" id="fig|768671.3.peg.210"/>
<dbReference type="AlphaFoldDB" id="F9U5I2"/>
<reference evidence="2 3" key="1">
    <citation type="submission" date="2011-06" db="EMBL/GenBank/DDBJ databases">
        <title>The draft genome of Thiocapsa marina 5811.</title>
        <authorList>
            <consortium name="US DOE Joint Genome Institute (JGI-PGF)"/>
            <person name="Lucas S."/>
            <person name="Han J."/>
            <person name="Cheng J.-F."/>
            <person name="Goodwin L."/>
            <person name="Pitluck S."/>
            <person name="Peters L."/>
            <person name="Land M.L."/>
            <person name="Hauser L."/>
            <person name="Vogl K."/>
            <person name="Liu Z."/>
            <person name="Imhoff J."/>
            <person name="Thiel V."/>
            <person name="Frigaard N.-U."/>
            <person name="Bryant D."/>
            <person name="Woyke T.J."/>
        </authorList>
    </citation>
    <scope>NUCLEOTIDE SEQUENCE [LARGE SCALE GENOMIC DNA]</scope>
    <source>
        <strain evidence="2 3">5811</strain>
    </source>
</reference>
<feature type="signal peptide" evidence="1">
    <location>
        <begin position="1"/>
        <end position="26"/>
    </location>
</feature>
<organism evidence="2 3">
    <name type="scientific">Thiocapsa marina 5811</name>
    <dbReference type="NCBI Taxonomy" id="768671"/>
    <lineage>
        <taxon>Bacteria</taxon>
        <taxon>Pseudomonadati</taxon>
        <taxon>Pseudomonadota</taxon>
        <taxon>Gammaproteobacteria</taxon>
        <taxon>Chromatiales</taxon>
        <taxon>Chromatiaceae</taxon>
        <taxon>Thiocapsa</taxon>
    </lineage>
</organism>
<proteinExistence type="predicted"/>
<dbReference type="RefSeq" id="WP_007191061.1">
    <property type="nucleotide sequence ID" value="NZ_AFWV01000001.1"/>
</dbReference>
<evidence type="ECO:0000313" key="2">
    <source>
        <dbReference type="EMBL" id="EGV20405.1"/>
    </source>
</evidence>
<keyword evidence="3" id="KW-1185">Reference proteome</keyword>
<protein>
    <submittedName>
        <fullName evidence="2">Sulfur globule protein SgpC</fullName>
    </submittedName>
</protein>
<evidence type="ECO:0000256" key="1">
    <source>
        <dbReference type="SAM" id="SignalP"/>
    </source>
</evidence>
<feature type="chain" id="PRO_5003388540" evidence="1">
    <location>
        <begin position="27"/>
        <end position="106"/>
    </location>
</feature>
<name>F9U5I2_9GAMM</name>
<sequence length="106" mass="11213">MTRTKRLGLAAAVAAITAFGSMSANAFWGSGPFGMFPGGWGGPWNSPWYGPYGGYPYGGYGYPYGGYGVPYGWGAPLYGYPAYGYPAYSYPAYSYPTTPSSTDSSK</sequence>
<dbReference type="Proteomes" id="UP000005459">
    <property type="component" value="Unassembled WGS sequence"/>
</dbReference>